<name>A0A0G4HVE7_9ALVE</name>
<protein>
    <submittedName>
        <fullName evidence="3">Uncharacterized protein</fullName>
    </submittedName>
</protein>
<feature type="compositionally biased region" description="Basic and acidic residues" evidence="2">
    <location>
        <begin position="761"/>
        <end position="771"/>
    </location>
</feature>
<proteinExistence type="predicted"/>
<evidence type="ECO:0000256" key="2">
    <source>
        <dbReference type="SAM" id="MobiDB-lite"/>
    </source>
</evidence>
<feature type="region of interest" description="Disordered" evidence="2">
    <location>
        <begin position="686"/>
        <end position="717"/>
    </location>
</feature>
<feature type="compositionally biased region" description="Acidic residues" evidence="2">
    <location>
        <begin position="960"/>
        <end position="1019"/>
    </location>
</feature>
<accession>A0A0G4HVE7</accession>
<reference evidence="3" key="1">
    <citation type="submission" date="2014-11" db="EMBL/GenBank/DDBJ databases">
        <authorList>
            <person name="Otto D Thomas"/>
            <person name="Naeem Raeece"/>
        </authorList>
    </citation>
    <scope>NUCLEOTIDE SEQUENCE</scope>
</reference>
<dbReference type="EMBL" id="CDMZ01004037">
    <property type="protein sequence ID" value="CEM48447.1"/>
    <property type="molecule type" value="Genomic_DNA"/>
</dbReference>
<feature type="region of interest" description="Disordered" evidence="2">
    <location>
        <begin position="449"/>
        <end position="469"/>
    </location>
</feature>
<organism evidence="3">
    <name type="scientific">Chromera velia CCMP2878</name>
    <dbReference type="NCBI Taxonomy" id="1169474"/>
    <lineage>
        <taxon>Eukaryota</taxon>
        <taxon>Sar</taxon>
        <taxon>Alveolata</taxon>
        <taxon>Colpodellida</taxon>
        <taxon>Chromeraceae</taxon>
        <taxon>Chromera</taxon>
    </lineage>
</organism>
<feature type="compositionally biased region" description="Basic residues" evidence="2">
    <location>
        <begin position="1036"/>
        <end position="1046"/>
    </location>
</feature>
<feature type="coiled-coil region" evidence="1">
    <location>
        <begin position="478"/>
        <end position="505"/>
    </location>
</feature>
<gene>
    <name evidence="3" type="ORF">Cvel_32267</name>
</gene>
<feature type="compositionally biased region" description="Low complexity" evidence="2">
    <location>
        <begin position="779"/>
        <end position="789"/>
    </location>
</feature>
<keyword evidence="1" id="KW-0175">Coiled coil</keyword>
<dbReference type="PANTHER" id="PTHR35711">
    <property type="entry name" value="EXPRESSED PROTEIN"/>
    <property type="match status" value="1"/>
</dbReference>
<dbReference type="VEuPathDB" id="CryptoDB:Cvel_32267"/>
<sequence length="1046" mass="117109">MKFDFPFLPVAESQRDYLIDVLLSIDATGKIPEHFLATLSEALPDSESFEEYVQSLKSIVAHLNTETGTRPIRSLPHALRLLEASEDNPLRLSVVGGFLVKTEPADLHRSFRADLRLFGGEPRVTNGRSLLISAACLIVAQWKTEKKVDAGVLETLKEWRFEIDRKVTEADHLEHYLASQEIKERELDRGLCFLANTIHKFQKAVAMKENEKIKVGSKRQRLVPAQIKGTAIQNHIKEVTNVKCSMRQINLGLAALNLPKETRELIDTLDGEVNAARLAKGEDYSTVNSRRLASVGFVEMPMMRLVLDKVAQENSFLVCYSEEERVMVIQQTAALLPTVSRRKTFVEIASEILSRERCMAAAMKQLSPEEANTEAARKFFKLIRDSNPEMVGACLSVVQEAEKRARKVYELNKLLRDRAPFSTKLWRQVTLELDNEDTNETVTRLRSLEEEQRERDAKKEVDAEADRRRDKEIQSLKAAQLDKEVVKFNKELKIARERNDEISKENSDTINAARKEFLEKLSENHIIVRTEVPPLATFRMSFPEPFNVNMGFIDCLSDTRLQLARASRKGNMAVKDLDEEAFGEILSDTMMLKTNRDFWLAVRIGPQNGHFPINVLMNKLVPLFPAASGYRVDPVYIINKDPETCKAFGLFVIVVAYPLLDWKEFSVSPSDMTDECTEVELVEEVDFDAEGETPTPQPEIKQEDRQPEAVGEGTRAAGMRRVKLPLSRLPAVLKVPVKGAVRKALMPKPVVNEAAPEDEVNDGKKREETPDSKAPGPAPAGATGACGVAEGPKNTTRKPPPDIAYCYFEIGNLAEILESIRQEARLPSLNGGAIVCPTANGLSVIGQFAVLKTKYQLLTIVGNKPGHAATWIDGWNAAGMELHFLGAESQLAKLIATNKTLWSFPPVEVRPLIDLPIDPRLKYKLADSEGADVDMVQETERGRRVRSRRQPADTGSVVDLDPDELAIEGDIDDEDGQDEDEDDERDETYEDNSDDDGDEDEDDDEELEGEEDEDDDVENDNTANNSGKRPASQKKGGQKKKPKTGR</sequence>
<dbReference type="AlphaFoldDB" id="A0A0G4HVE7"/>
<evidence type="ECO:0000256" key="1">
    <source>
        <dbReference type="SAM" id="Coils"/>
    </source>
</evidence>
<dbReference type="PANTHER" id="PTHR35711:SF1">
    <property type="entry name" value="ECTODERMAL, ISOFORM F"/>
    <property type="match status" value="1"/>
</dbReference>
<dbReference type="PhylomeDB" id="A0A0G4HVE7"/>
<feature type="region of interest" description="Disordered" evidence="2">
    <location>
        <begin position="749"/>
        <end position="795"/>
    </location>
</feature>
<evidence type="ECO:0000313" key="3">
    <source>
        <dbReference type="EMBL" id="CEM48447.1"/>
    </source>
</evidence>
<feature type="region of interest" description="Disordered" evidence="2">
    <location>
        <begin position="934"/>
        <end position="1046"/>
    </location>
</feature>